<protein>
    <submittedName>
        <fullName evidence="2">Uncharacterized protein</fullName>
    </submittedName>
</protein>
<proteinExistence type="predicted"/>
<evidence type="ECO:0000256" key="1">
    <source>
        <dbReference type="SAM" id="Coils"/>
    </source>
</evidence>
<gene>
    <name evidence="2" type="ORF">GE061_005515</name>
</gene>
<evidence type="ECO:0000313" key="2">
    <source>
        <dbReference type="EMBL" id="KAF6201068.1"/>
    </source>
</evidence>
<organism evidence="2 3">
    <name type="scientific">Apolygus lucorum</name>
    <name type="common">Small green plant bug</name>
    <name type="synonym">Lygocoris lucorum</name>
    <dbReference type="NCBI Taxonomy" id="248454"/>
    <lineage>
        <taxon>Eukaryota</taxon>
        <taxon>Metazoa</taxon>
        <taxon>Ecdysozoa</taxon>
        <taxon>Arthropoda</taxon>
        <taxon>Hexapoda</taxon>
        <taxon>Insecta</taxon>
        <taxon>Pterygota</taxon>
        <taxon>Neoptera</taxon>
        <taxon>Paraneoptera</taxon>
        <taxon>Hemiptera</taxon>
        <taxon>Heteroptera</taxon>
        <taxon>Panheteroptera</taxon>
        <taxon>Cimicomorpha</taxon>
        <taxon>Miridae</taxon>
        <taxon>Mirini</taxon>
        <taxon>Apolygus</taxon>
    </lineage>
</organism>
<accession>A0A8S9WY89</accession>
<dbReference type="AlphaFoldDB" id="A0A8S9WY89"/>
<keyword evidence="3" id="KW-1185">Reference proteome</keyword>
<name>A0A8S9WY89_APOLU</name>
<comment type="caution">
    <text evidence="2">The sequence shown here is derived from an EMBL/GenBank/DDBJ whole genome shotgun (WGS) entry which is preliminary data.</text>
</comment>
<dbReference type="EMBL" id="WIXP02000013">
    <property type="protein sequence ID" value="KAF6201068.1"/>
    <property type="molecule type" value="Genomic_DNA"/>
</dbReference>
<dbReference type="Proteomes" id="UP000466442">
    <property type="component" value="Unassembled WGS sequence"/>
</dbReference>
<keyword evidence="1" id="KW-0175">Coiled coil</keyword>
<reference evidence="2" key="1">
    <citation type="journal article" date="2021" name="Mol. Ecol. Resour.">
        <title>Apolygus lucorum genome provides insights into omnivorousness and mesophyll feeding.</title>
        <authorList>
            <person name="Liu Y."/>
            <person name="Liu H."/>
            <person name="Wang H."/>
            <person name="Huang T."/>
            <person name="Liu B."/>
            <person name="Yang B."/>
            <person name="Yin L."/>
            <person name="Li B."/>
            <person name="Zhang Y."/>
            <person name="Zhang S."/>
            <person name="Jiang F."/>
            <person name="Zhang X."/>
            <person name="Ren Y."/>
            <person name="Wang B."/>
            <person name="Wang S."/>
            <person name="Lu Y."/>
            <person name="Wu K."/>
            <person name="Fan W."/>
            <person name="Wang G."/>
        </authorList>
    </citation>
    <scope>NUCLEOTIDE SEQUENCE</scope>
    <source>
        <strain evidence="2">12Hb</strain>
    </source>
</reference>
<evidence type="ECO:0000313" key="3">
    <source>
        <dbReference type="Proteomes" id="UP000466442"/>
    </source>
</evidence>
<sequence length="320" mass="35859">MYTIRVCQVGSGFKHFNYFVYGESEMAELAVDLQITGLLEQIHSLRVNETEMADIKEEMVYALNIFVNDRNDMMQLKLFCENLSRLFFAINDRLDEQDGLRNEISSLMTAYNSSKDTLNSSISTYLRQEDQWETDRRVLEDSVIQCKKKIRVLESRILTLTIAPEVVQMSTQTESKCCCEVSSQTDVLQRRNIHTQTGGGYDTAMLYESPSVGRSATSNAQGHENFPSLINCSFNHSALLFRNDQLKAELMNVKLEMEELKNERAIGEDQALGGLTPDKVLAETPVSVDLIDGIIVTISHFVGTGSGRKQIGGGNLKATA</sequence>
<feature type="coiled-coil region" evidence="1">
    <location>
        <begin position="243"/>
        <end position="270"/>
    </location>
</feature>